<dbReference type="EC" id="4.1.1.81" evidence="4"/>
<evidence type="ECO:0000259" key="10">
    <source>
        <dbReference type="Pfam" id="PF00155"/>
    </source>
</evidence>
<sequence>MNLPSHGSNPQYVYEALKLKQPDKIVDFSVNTNPLGPPDFLKDQWGALFELVTDYPDPLASELRSVIADKEGLNIDQVLSGNGAAELIFLVASLFHGKKALIVSPAFSEYEQALLSYGCEVEEYILEEKNGWQLDPPVLLKALKGKDLVVICNPNNPTGIMYDKNHILEVISYAKDQKTLVMIDEAFYDFAENSPTLAAELPNYQNLIILRSLTKMYAIAGVRLGYVLGNRDLIHKLEDRKPHWSVNSLAQQLGIRCLHEANHVRKTQQFIKAERERVQSSLHSLSYSVLKSNVNFFLVKDLHQHRTDQLYQFLLSKGIVTRHTRNFKGLEGSHLRMAVKTREENDRMLEQMKEWRGEC</sequence>
<dbReference type="Gene3D" id="3.40.640.10">
    <property type="entry name" value="Type I PLP-dependent aspartate aminotransferase-like (Major domain)"/>
    <property type="match status" value="1"/>
</dbReference>
<evidence type="ECO:0000313" key="12">
    <source>
        <dbReference type="Proteomes" id="UP000626844"/>
    </source>
</evidence>
<evidence type="ECO:0000256" key="6">
    <source>
        <dbReference type="ARBA" id="ARBA00022898"/>
    </source>
</evidence>
<dbReference type="InterPro" id="IPR015421">
    <property type="entry name" value="PyrdxlP-dep_Trfase_major"/>
</dbReference>
<comment type="cofactor">
    <cofactor evidence="1">
        <name>pyridoxal 5'-phosphate</name>
        <dbReference type="ChEBI" id="CHEBI:597326"/>
    </cofactor>
</comment>
<comment type="function">
    <text evidence="2">Decarboxylates L-threonine-O-3-phosphate to yield (R)-1-amino-2-propanol O-2-phosphate, the precursor for the linkage between the nucleotide loop and the corrin ring in cobalamin.</text>
</comment>
<gene>
    <name evidence="11" type="ORF">IC621_00565</name>
</gene>
<dbReference type="Gene3D" id="3.90.1150.10">
    <property type="entry name" value="Aspartate Aminotransferase, domain 1"/>
    <property type="match status" value="1"/>
</dbReference>
<dbReference type="GO" id="GO:0048472">
    <property type="term" value="F:threonine-phosphate decarboxylase activity"/>
    <property type="evidence" value="ECO:0007669"/>
    <property type="project" value="UniProtKB-EC"/>
</dbReference>
<dbReference type="Pfam" id="PF00155">
    <property type="entry name" value="Aminotran_1_2"/>
    <property type="match status" value="1"/>
</dbReference>
<keyword evidence="7 11" id="KW-0456">Lyase</keyword>
<dbReference type="AlphaFoldDB" id="A0A926RZ52"/>
<dbReference type="RefSeq" id="WP_191154700.1">
    <property type="nucleotide sequence ID" value="NZ_JACXAI010000001.1"/>
</dbReference>
<dbReference type="Proteomes" id="UP000626844">
    <property type="component" value="Unassembled WGS sequence"/>
</dbReference>
<evidence type="ECO:0000256" key="5">
    <source>
        <dbReference type="ARBA" id="ARBA00022573"/>
    </source>
</evidence>
<dbReference type="InterPro" id="IPR015424">
    <property type="entry name" value="PyrdxlP-dep_Trfase"/>
</dbReference>
<protein>
    <recommendedName>
        <fullName evidence="4">threonine-phosphate decarboxylase</fullName>
        <ecNumber evidence="4">4.1.1.81</ecNumber>
    </recommendedName>
    <alternativeName>
        <fullName evidence="8">L-threonine-O-3-phosphate decarboxylase</fullName>
    </alternativeName>
</protein>
<dbReference type="CDD" id="cd00609">
    <property type="entry name" value="AAT_like"/>
    <property type="match status" value="1"/>
</dbReference>
<evidence type="ECO:0000256" key="3">
    <source>
        <dbReference type="ARBA" id="ARBA00004953"/>
    </source>
</evidence>
<comment type="pathway">
    <text evidence="3">Cofactor biosynthesis; adenosylcobalamin biosynthesis.</text>
</comment>
<accession>A0A926RZ52</accession>
<dbReference type="InterPro" id="IPR005860">
    <property type="entry name" value="CobD"/>
</dbReference>
<evidence type="ECO:0000256" key="9">
    <source>
        <dbReference type="ARBA" id="ARBA00048531"/>
    </source>
</evidence>
<dbReference type="GO" id="GO:0009236">
    <property type="term" value="P:cobalamin biosynthetic process"/>
    <property type="evidence" value="ECO:0007669"/>
    <property type="project" value="UniProtKB-KW"/>
</dbReference>
<dbReference type="InterPro" id="IPR015422">
    <property type="entry name" value="PyrdxlP-dep_Trfase_small"/>
</dbReference>
<keyword evidence="5" id="KW-0169">Cobalamin biosynthesis</keyword>
<evidence type="ECO:0000313" key="11">
    <source>
        <dbReference type="EMBL" id="MBD1378709.1"/>
    </source>
</evidence>
<evidence type="ECO:0000256" key="8">
    <source>
        <dbReference type="ARBA" id="ARBA00029996"/>
    </source>
</evidence>
<organism evidence="11 12">
    <name type="scientific">Metabacillus arenae</name>
    <dbReference type="NCBI Taxonomy" id="2771434"/>
    <lineage>
        <taxon>Bacteria</taxon>
        <taxon>Bacillati</taxon>
        <taxon>Bacillota</taxon>
        <taxon>Bacilli</taxon>
        <taxon>Bacillales</taxon>
        <taxon>Bacillaceae</taxon>
        <taxon>Metabacillus</taxon>
    </lineage>
</organism>
<dbReference type="EMBL" id="JACXAI010000001">
    <property type="protein sequence ID" value="MBD1378709.1"/>
    <property type="molecule type" value="Genomic_DNA"/>
</dbReference>
<name>A0A926RZ52_9BACI</name>
<dbReference type="NCBIfam" id="TIGR01140">
    <property type="entry name" value="L_thr_O3P_dcar"/>
    <property type="match status" value="1"/>
</dbReference>
<dbReference type="SUPFAM" id="SSF53383">
    <property type="entry name" value="PLP-dependent transferases"/>
    <property type="match status" value="1"/>
</dbReference>
<comment type="catalytic activity">
    <reaction evidence="9">
        <text>O-phospho-L-threonine + H(+) = (R)-1-aminopropan-2-yl phosphate + CO2</text>
        <dbReference type="Rhea" id="RHEA:11492"/>
        <dbReference type="ChEBI" id="CHEBI:15378"/>
        <dbReference type="ChEBI" id="CHEBI:16526"/>
        <dbReference type="ChEBI" id="CHEBI:58563"/>
        <dbReference type="ChEBI" id="CHEBI:58675"/>
        <dbReference type="EC" id="4.1.1.81"/>
    </reaction>
</comment>
<evidence type="ECO:0000256" key="1">
    <source>
        <dbReference type="ARBA" id="ARBA00001933"/>
    </source>
</evidence>
<dbReference type="InterPro" id="IPR004839">
    <property type="entry name" value="Aminotransferase_I/II_large"/>
</dbReference>
<keyword evidence="6" id="KW-0663">Pyridoxal phosphate</keyword>
<reference evidence="11" key="1">
    <citation type="submission" date="2020-09" db="EMBL/GenBank/DDBJ databases">
        <title>A novel bacterium of genus Bacillus, isolated from South China Sea.</title>
        <authorList>
            <person name="Huang H."/>
            <person name="Mo K."/>
            <person name="Hu Y."/>
        </authorList>
    </citation>
    <scope>NUCLEOTIDE SEQUENCE</scope>
    <source>
        <strain evidence="11">IB182487</strain>
    </source>
</reference>
<evidence type="ECO:0000256" key="7">
    <source>
        <dbReference type="ARBA" id="ARBA00023239"/>
    </source>
</evidence>
<dbReference type="PANTHER" id="PTHR42885:SF1">
    <property type="entry name" value="THREONINE-PHOSPHATE DECARBOXYLASE"/>
    <property type="match status" value="1"/>
</dbReference>
<evidence type="ECO:0000256" key="2">
    <source>
        <dbReference type="ARBA" id="ARBA00003444"/>
    </source>
</evidence>
<evidence type="ECO:0000256" key="4">
    <source>
        <dbReference type="ARBA" id="ARBA00012285"/>
    </source>
</evidence>
<comment type="caution">
    <text evidence="11">The sequence shown here is derived from an EMBL/GenBank/DDBJ whole genome shotgun (WGS) entry which is preliminary data.</text>
</comment>
<dbReference type="GO" id="GO:0030170">
    <property type="term" value="F:pyridoxal phosphate binding"/>
    <property type="evidence" value="ECO:0007669"/>
    <property type="project" value="InterPro"/>
</dbReference>
<proteinExistence type="predicted"/>
<dbReference type="PANTHER" id="PTHR42885">
    <property type="entry name" value="HISTIDINOL-PHOSPHATE AMINOTRANSFERASE-RELATED"/>
    <property type="match status" value="1"/>
</dbReference>
<feature type="domain" description="Aminotransferase class I/classII large" evidence="10">
    <location>
        <begin position="24"/>
        <end position="350"/>
    </location>
</feature>
<keyword evidence="12" id="KW-1185">Reference proteome</keyword>